<evidence type="ECO:0000313" key="2">
    <source>
        <dbReference type="Proteomes" id="UP001432146"/>
    </source>
</evidence>
<name>A0AAW1AEI2_9HYME</name>
<sequence length="88" mass="10551">MSEKSCPAIRNKTKIENDRLKIGLDLMDLADCFCTRYLVLVSYHDFWDDILYTLRALCLKKILRFFPAQIMTWRGLTEPMQEDRRRYG</sequence>
<comment type="caution">
    <text evidence="1">The sequence shown here is derived from an EMBL/GenBank/DDBJ whole genome shotgun (WGS) entry which is preliminary data.</text>
</comment>
<keyword evidence="2" id="KW-1185">Reference proteome</keyword>
<gene>
    <name evidence="1" type="ORF">QLX08_002153</name>
</gene>
<dbReference type="EMBL" id="JAWNGG020000028">
    <property type="protein sequence ID" value="KAK9307527.1"/>
    <property type="molecule type" value="Genomic_DNA"/>
</dbReference>
<accession>A0AAW1AEI2</accession>
<organism evidence="1 2">
    <name type="scientific">Tetragonisca angustula</name>
    <dbReference type="NCBI Taxonomy" id="166442"/>
    <lineage>
        <taxon>Eukaryota</taxon>
        <taxon>Metazoa</taxon>
        <taxon>Ecdysozoa</taxon>
        <taxon>Arthropoda</taxon>
        <taxon>Hexapoda</taxon>
        <taxon>Insecta</taxon>
        <taxon>Pterygota</taxon>
        <taxon>Neoptera</taxon>
        <taxon>Endopterygota</taxon>
        <taxon>Hymenoptera</taxon>
        <taxon>Apocrita</taxon>
        <taxon>Aculeata</taxon>
        <taxon>Apoidea</taxon>
        <taxon>Anthophila</taxon>
        <taxon>Apidae</taxon>
        <taxon>Tetragonisca</taxon>
    </lineage>
</organism>
<evidence type="ECO:0000313" key="1">
    <source>
        <dbReference type="EMBL" id="KAK9307527.1"/>
    </source>
</evidence>
<protein>
    <submittedName>
        <fullName evidence="1">Uncharacterized protein</fullName>
    </submittedName>
</protein>
<dbReference type="AlphaFoldDB" id="A0AAW1AEI2"/>
<proteinExistence type="predicted"/>
<reference evidence="1 2" key="1">
    <citation type="submission" date="2024-05" db="EMBL/GenBank/DDBJ databases">
        <title>The nuclear and mitochondrial genome assemblies of Tetragonisca angustula (Apidae: Meliponini), a tiny yet remarkable pollinator in the Neotropics.</title>
        <authorList>
            <person name="Ferrari R."/>
            <person name="Ricardo P.C."/>
            <person name="Dias F.C."/>
            <person name="Araujo N.S."/>
            <person name="Soares D.O."/>
            <person name="Zhou Q.-S."/>
            <person name="Zhu C.-D."/>
            <person name="Coutinho L."/>
            <person name="Airas M.C."/>
            <person name="Batista T.M."/>
        </authorList>
    </citation>
    <scope>NUCLEOTIDE SEQUENCE [LARGE SCALE GENOMIC DNA]</scope>
    <source>
        <strain evidence="1">ASF017062</strain>
        <tissue evidence="1">Abdomen</tissue>
    </source>
</reference>
<dbReference type="Proteomes" id="UP001432146">
    <property type="component" value="Unassembled WGS sequence"/>
</dbReference>